<sequence>MSVDFPVERIMKRDLLECAPSMSVREASKRMCEAGCGSIVVVDEGRPVGIWTESDALSGAWHSTADLDQPVSTFMSTPVQSIPAQTTLGEATRHFRLAGVRHFLVNDDQGHHKGIISQTDVVRSQGVAFFMRARIVGSLIQEPPNCVEMDTSFGEVRQLMLERNLDAVIVRSGEHYGIITKRDVVGALSQQKIEANAGELASFPLVTIRHDATLLQARDVFIQNHIRHLGLMDDRQMPIGLLTFRDLFDTVEHEYVNGLLPELELQTERLLQSQREIARQVSLTDAILNALPINVFVKDEKGRLIIANEMSAKTTGRPLAEIIGRTDDELFPPEVAKRLLADDARVRSANQTLVREELLDDGRTLLARKCLVQVDGAELLIGASMDVTDWKRADALMVSSHHVLELIAGGSELTVVLETLCRRMETHLPGSSCSILLLDADGQHLRHAAAPSLPETYALAVDRVSIGPSAGSCGAAAFLGEQVIVEDIANSPLWADRLDFAKQYNWRACWSTPFFSAARKVLGTFAISYPHTKRPDYNDLMVITHATRMASVAVERWQQITELQRLATTDQLTDLSNRAHFLDNAEVELRRAGRFNRELVVLMIDIDLFKQINDRHGHATGDEALRVFSRVLGKETRAFDLLGRIGGEEFAVVLPETSIEAGLQIAERLREAVEKSSFVFHDGPSIRFTVSIGASRLQAGDNLDSLLARADDALYRAKHAGRNRIERA</sequence>
<dbReference type="SUPFAM" id="SSF55781">
    <property type="entry name" value="GAF domain-like"/>
    <property type="match status" value="1"/>
</dbReference>
<dbReference type="InterPro" id="IPR035965">
    <property type="entry name" value="PAS-like_dom_sf"/>
</dbReference>
<dbReference type="SUPFAM" id="SSF55073">
    <property type="entry name" value="Nucleotide cyclase"/>
    <property type="match status" value="1"/>
</dbReference>
<dbReference type="InterPro" id="IPR000014">
    <property type="entry name" value="PAS"/>
</dbReference>
<dbReference type="PROSITE" id="PS50887">
    <property type="entry name" value="GGDEF"/>
    <property type="match status" value="1"/>
</dbReference>
<feature type="domain" description="CBS" evidence="6">
    <location>
        <begin position="201"/>
        <end position="259"/>
    </location>
</feature>
<evidence type="ECO:0000259" key="4">
    <source>
        <dbReference type="PROSITE" id="PS50112"/>
    </source>
</evidence>
<dbReference type="Proteomes" id="UP000199600">
    <property type="component" value="Unassembled WGS sequence"/>
</dbReference>
<dbReference type="CDD" id="cd01949">
    <property type="entry name" value="GGDEF"/>
    <property type="match status" value="1"/>
</dbReference>
<evidence type="ECO:0000313" key="8">
    <source>
        <dbReference type="Proteomes" id="UP000199600"/>
    </source>
</evidence>
<dbReference type="InterPro" id="IPR000160">
    <property type="entry name" value="GGDEF_dom"/>
</dbReference>
<feature type="domain" description="CBS" evidence="6">
    <location>
        <begin position="140"/>
        <end position="194"/>
    </location>
</feature>
<dbReference type="InterPro" id="IPR043128">
    <property type="entry name" value="Rev_trsase/Diguanyl_cyclase"/>
</dbReference>
<dbReference type="GO" id="GO:0052621">
    <property type="term" value="F:diguanylate cyclase activity"/>
    <property type="evidence" value="ECO:0007669"/>
    <property type="project" value="UniProtKB-EC"/>
</dbReference>
<dbReference type="GO" id="GO:0005886">
    <property type="term" value="C:plasma membrane"/>
    <property type="evidence" value="ECO:0007669"/>
    <property type="project" value="TreeGrafter"/>
</dbReference>
<dbReference type="NCBIfam" id="TIGR00254">
    <property type="entry name" value="GGDEF"/>
    <property type="match status" value="1"/>
</dbReference>
<dbReference type="Pfam" id="PF00571">
    <property type="entry name" value="CBS"/>
    <property type="match status" value="4"/>
</dbReference>
<proteinExistence type="predicted"/>
<dbReference type="RefSeq" id="WP_186412552.1">
    <property type="nucleotide sequence ID" value="NZ_FLQY01000388.1"/>
</dbReference>
<dbReference type="SMART" id="SM00065">
    <property type="entry name" value="GAF"/>
    <property type="match status" value="1"/>
</dbReference>
<name>A0A1A8Y3P7_9RHOO</name>
<dbReference type="Pfam" id="PF08448">
    <property type="entry name" value="PAS_4"/>
    <property type="match status" value="1"/>
</dbReference>
<organism evidence="7 8">
    <name type="scientific">Candidatus Propionivibrio aalborgensis</name>
    <dbReference type="NCBI Taxonomy" id="1860101"/>
    <lineage>
        <taxon>Bacteria</taxon>
        <taxon>Pseudomonadati</taxon>
        <taxon>Pseudomonadota</taxon>
        <taxon>Betaproteobacteria</taxon>
        <taxon>Rhodocyclales</taxon>
        <taxon>Rhodocyclaceae</taxon>
        <taxon>Propionivibrio</taxon>
    </lineage>
</organism>
<dbReference type="Gene3D" id="3.30.70.270">
    <property type="match status" value="1"/>
</dbReference>
<dbReference type="SMART" id="SM00091">
    <property type="entry name" value="PAS"/>
    <property type="match status" value="1"/>
</dbReference>
<keyword evidence="8" id="KW-1185">Reference proteome</keyword>
<dbReference type="Gene3D" id="3.10.580.10">
    <property type="entry name" value="CBS-domain"/>
    <property type="match status" value="2"/>
</dbReference>
<evidence type="ECO:0000313" key="7">
    <source>
        <dbReference type="EMBL" id="SBT11003.1"/>
    </source>
</evidence>
<dbReference type="GO" id="GO:1902201">
    <property type="term" value="P:negative regulation of bacterial-type flagellum-dependent cell motility"/>
    <property type="evidence" value="ECO:0007669"/>
    <property type="project" value="TreeGrafter"/>
</dbReference>
<dbReference type="InterPro" id="IPR046342">
    <property type="entry name" value="CBS_dom_sf"/>
</dbReference>
<dbReference type="EC" id="2.7.7.65" evidence="1"/>
<evidence type="ECO:0000256" key="2">
    <source>
        <dbReference type="ARBA" id="ARBA00034247"/>
    </source>
</evidence>
<keyword evidence="3" id="KW-0129">CBS domain</keyword>
<dbReference type="PANTHER" id="PTHR45138">
    <property type="entry name" value="REGULATORY COMPONENTS OF SENSORY TRANSDUCTION SYSTEM"/>
    <property type="match status" value="1"/>
</dbReference>
<dbReference type="PROSITE" id="PS50112">
    <property type="entry name" value="PAS"/>
    <property type="match status" value="1"/>
</dbReference>
<reference evidence="7 8" key="1">
    <citation type="submission" date="2016-06" db="EMBL/GenBank/DDBJ databases">
        <authorList>
            <person name="Kjaerup R.B."/>
            <person name="Dalgaard T.S."/>
            <person name="Juul-Madsen H.R."/>
        </authorList>
    </citation>
    <scope>NUCLEOTIDE SEQUENCE [LARGE SCALE GENOMIC DNA]</scope>
    <source>
        <strain evidence="7">2</strain>
    </source>
</reference>
<dbReference type="Pfam" id="PF00990">
    <property type="entry name" value="GGDEF"/>
    <property type="match status" value="1"/>
</dbReference>
<dbReference type="FunFam" id="3.30.70.270:FF:000001">
    <property type="entry name" value="Diguanylate cyclase domain protein"/>
    <property type="match status" value="1"/>
</dbReference>
<dbReference type="Gene3D" id="3.30.450.40">
    <property type="match status" value="1"/>
</dbReference>
<protein>
    <recommendedName>
        <fullName evidence="1">diguanylate cyclase</fullName>
        <ecNumber evidence="1">2.7.7.65</ecNumber>
    </recommendedName>
</protein>
<dbReference type="InterPro" id="IPR013656">
    <property type="entry name" value="PAS_4"/>
</dbReference>
<dbReference type="SMART" id="SM00267">
    <property type="entry name" value="GGDEF"/>
    <property type="match status" value="1"/>
</dbReference>
<dbReference type="EMBL" id="FLQY01000388">
    <property type="protein sequence ID" value="SBT11003.1"/>
    <property type="molecule type" value="Genomic_DNA"/>
</dbReference>
<dbReference type="InterPro" id="IPR029016">
    <property type="entry name" value="GAF-like_dom_sf"/>
</dbReference>
<dbReference type="Gene3D" id="3.30.450.20">
    <property type="entry name" value="PAS domain"/>
    <property type="match status" value="1"/>
</dbReference>
<dbReference type="SUPFAM" id="SSF55785">
    <property type="entry name" value="PYP-like sensor domain (PAS domain)"/>
    <property type="match status" value="1"/>
</dbReference>
<dbReference type="SMART" id="SM00116">
    <property type="entry name" value="CBS"/>
    <property type="match status" value="4"/>
</dbReference>
<dbReference type="SUPFAM" id="SSF54631">
    <property type="entry name" value="CBS-domain pair"/>
    <property type="match status" value="2"/>
</dbReference>
<dbReference type="PROSITE" id="PS51371">
    <property type="entry name" value="CBS"/>
    <property type="match status" value="4"/>
</dbReference>
<accession>A0A1A8Y3P7</accession>
<feature type="domain" description="GGDEF" evidence="5">
    <location>
        <begin position="597"/>
        <end position="728"/>
    </location>
</feature>
<evidence type="ECO:0000259" key="6">
    <source>
        <dbReference type="PROSITE" id="PS51371"/>
    </source>
</evidence>
<dbReference type="InterPro" id="IPR029787">
    <property type="entry name" value="Nucleotide_cyclase"/>
</dbReference>
<evidence type="ECO:0000259" key="5">
    <source>
        <dbReference type="PROSITE" id="PS50887"/>
    </source>
</evidence>
<feature type="domain" description="CBS" evidence="6">
    <location>
        <begin position="75"/>
        <end position="134"/>
    </location>
</feature>
<dbReference type="InterPro" id="IPR050469">
    <property type="entry name" value="Diguanylate_Cyclase"/>
</dbReference>
<dbReference type="PANTHER" id="PTHR45138:SF9">
    <property type="entry name" value="DIGUANYLATE CYCLASE DGCM-RELATED"/>
    <property type="match status" value="1"/>
</dbReference>
<dbReference type="InterPro" id="IPR000644">
    <property type="entry name" value="CBS_dom"/>
</dbReference>
<evidence type="ECO:0000256" key="3">
    <source>
        <dbReference type="PROSITE-ProRule" id="PRU00703"/>
    </source>
</evidence>
<dbReference type="AlphaFoldDB" id="A0A1A8Y3P7"/>
<evidence type="ECO:0000256" key="1">
    <source>
        <dbReference type="ARBA" id="ARBA00012528"/>
    </source>
</evidence>
<feature type="domain" description="CBS" evidence="6">
    <location>
        <begin position="11"/>
        <end position="67"/>
    </location>
</feature>
<dbReference type="Pfam" id="PF13185">
    <property type="entry name" value="GAF_2"/>
    <property type="match status" value="1"/>
</dbReference>
<feature type="domain" description="PAS" evidence="4">
    <location>
        <begin position="280"/>
        <end position="334"/>
    </location>
</feature>
<dbReference type="GO" id="GO:0043709">
    <property type="term" value="P:cell adhesion involved in single-species biofilm formation"/>
    <property type="evidence" value="ECO:0007669"/>
    <property type="project" value="TreeGrafter"/>
</dbReference>
<gene>
    <name evidence="7" type="ORF">PROAA_830003</name>
</gene>
<comment type="catalytic activity">
    <reaction evidence="2">
        <text>2 GTP = 3',3'-c-di-GMP + 2 diphosphate</text>
        <dbReference type="Rhea" id="RHEA:24898"/>
        <dbReference type="ChEBI" id="CHEBI:33019"/>
        <dbReference type="ChEBI" id="CHEBI:37565"/>
        <dbReference type="ChEBI" id="CHEBI:58805"/>
        <dbReference type="EC" id="2.7.7.65"/>
    </reaction>
</comment>
<dbReference type="InterPro" id="IPR003018">
    <property type="entry name" value="GAF"/>
</dbReference>